<dbReference type="EMBL" id="GEDG01028965">
    <property type="protein sequence ID" value="JAP12847.1"/>
    <property type="molecule type" value="Transcribed_RNA"/>
</dbReference>
<accession>A0A0V0GXI7</accession>
<evidence type="ECO:0000313" key="1">
    <source>
        <dbReference type="EMBL" id="JAP12847.1"/>
    </source>
</evidence>
<feature type="non-terminal residue" evidence="1">
    <location>
        <position position="197"/>
    </location>
</feature>
<reference evidence="1" key="1">
    <citation type="submission" date="2015-12" db="EMBL/GenBank/DDBJ databases">
        <title>Gene expression during late stages of embryo sac development: a critical building block for successful pollen-pistil interactions.</title>
        <authorList>
            <person name="Liu Y."/>
            <person name="Joly V."/>
            <person name="Sabar M."/>
            <person name="Matton D.P."/>
        </authorList>
    </citation>
    <scope>NUCLEOTIDE SEQUENCE</scope>
</reference>
<protein>
    <submittedName>
        <fullName evidence="1">Putative ovule protein</fullName>
    </submittedName>
</protein>
<organism evidence="1">
    <name type="scientific">Solanum chacoense</name>
    <name type="common">Chaco potato</name>
    <dbReference type="NCBI Taxonomy" id="4108"/>
    <lineage>
        <taxon>Eukaryota</taxon>
        <taxon>Viridiplantae</taxon>
        <taxon>Streptophyta</taxon>
        <taxon>Embryophyta</taxon>
        <taxon>Tracheophyta</taxon>
        <taxon>Spermatophyta</taxon>
        <taxon>Magnoliopsida</taxon>
        <taxon>eudicotyledons</taxon>
        <taxon>Gunneridae</taxon>
        <taxon>Pentapetalae</taxon>
        <taxon>asterids</taxon>
        <taxon>lamiids</taxon>
        <taxon>Solanales</taxon>
        <taxon>Solanaceae</taxon>
        <taxon>Solanoideae</taxon>
        <taxon>Solaneae</taxon>
        <taxon>Solanum</taxon>
    </lineage>
</organism>
<proteinExistence type="predicted"/>
<sequence>MHAPYGGLDARSPRPAGIRCFPGFPNSGISRMGNSIRPLLGDTDKSHESIGFSESLRFNKVLQGQEILRMHAPYGGLDARSPRPAGIRCFPGFPNSGISRMGNSIRPLLGDTDKSHESIGFSESLRFNKVLQGQEICSLRSLTGKGDVNFGAWGKPEFGCNVFGTYQRPRANFYPLASEGARNVFLPYNAMYRAGQD</sequence>
<name>A0A0V0GXI7_SOLCH</name>
<dbReference type="AlphaFoldDB" id="A0A0V0GXI7"/>